<protein>
    <submittedName>
        <fullName evidence="1">Uncharacterized protein</fullName>
    </submittedName>
</protein>
<sequence>SGEMFMMDFFLRLSLISEGVNSCRYHRLTYAATKKGQSIATDRARMTNRRLPFKDAMLESRYTGRLQRV</sequence>
<evidence type="ECO:0000313" key="2">
    <source>
        <dbReference type="Proteomes" id="UP001153555"/>
    </source>
</evidence>
<dbReference type="AlphaFoldDB" id="A0A9N7RJI9"/>
<feature type="non-terminal residue" evidence="1">
    <location>
        <position position="69"/>
    </location>
</feature>
<reference evidence="1" key="1">
    <citation type="submission" date="2019-12" db="EMBL/GenBank/DDBJ databases">
        <authorList>
            <person name="Scholes J."/>
        </authorList>
    </citation>
    <scope>NUCLEOTIDE SEQUENCE</scope>
</reference>
<accession>A0A9N7RJI9</accession>
<organism evidence="1 2">
    <name type="scientific">Striga hermonthica</name>
    <name type="common">Purple witchweed</name>
    <name type="synonym">Buchnera hermonthica</name>
    <dbReference type="NCBI Taxonomy" id="68872"/>
    <lineage>
        <taxon>Eukaryota</taxon>
        <taxon>Viridiplantae</taxon>
        <taxon>Streptophyta</taxon>
        <taxon>Embryophyta</taxon>
        <taxon>Tracheophyta</taxon>
        <taxon>Spermatophyta</taxon>
        <taxon>Magnoliopsida</taxon>
        <taxon>eudicotyledons</taxon>
        <taxon>Gunneridae</taxon>
        <taxon>Pentapetalae</taxon>
        <taxon>asterids</taxon>
        <taxon>lamiids</taxon>
        <taxon>Lamiales</taxon>
        <taxon>Orobanchaceae</taxon>
        <taxon>Buchnereae</taxon>
        <taxon>Striga</taxon>
    </lineage>
</organism>
<comment type="caution">
    <text evidence="1">The sequence shown here is derived from an EMBL/GenBank/DDBJ whole genome shotgun (WGS) entry which is preliminary data.</text>
</comment>
<dbReference type="Proteomes" id="UP001153555">
    <property type="component" value="Unassembled WGS sequence"/>
</dbReference>
<name>A0A9N7RJI9_STRHE</name>
<feature type="non-terminal residue" evidence="1">
    <location>
        <position position="1"/>
    </location>
</feature>
<evidence type="ECO:0000313" key="1">
    <source>
        <dbReference type="EMBL" id="CAA0833373.1"/>
    </source>
</evidence>
<proteinExistence type="predicted"/>
<gene>
    <name evidence="1" type="ORF">SHERM_28636</name>
</gene>
<keyword evidence="2" id="KW-1185">Reference proteome</keyword>
<dbReference type="EMBL" id="CACSLK010027839">
    <property type="protein sequence ID" value="CAA0833373.1"/>
    <property type="molecule type" value="Genomic_DNA"/>
</dbReference>